<dbReference type="VEuPathDB" id="FungiDB:CCM_04875"/>
<evidence type="ECO:0000313" key="2">
    <source>
        <dbReference type="EMBL" id="ATY63842.1"/>
    </source>
</evidence>
<evidence type="ECO:0000313" key="3">
    <source>
        <dbReference type="Proteomes" id="UP000323067"/>
    </source>
</evidence>
<protein>
    <submittedName>
        <fullName evidence="2">Uncharacterized protein</fullName>
    </submittedName>
</protein>
<proteinExistence type="predicted"/>
<gene>
    <name evidence="2" type="ORF">A9K55_003942</name>
</gene>
<dbReference type="VEuPathDB" id="FungiDB:A9K55_003942"/>
<evidence type="ECO:0000256" key="1">
    <source>
        <dbReference type="SAM" id="SignalP"/>
    </source>
</evidence>
<keyword evidence="1" id="KW-0732">Signal</keyword>
<dbReference type="AlphaFoldDB" id="A0A2H4SL66"/>
<reference evidence="2 3" key="1">
    <citation type="journal article" date="2017" name="BMC Genomics">
        <title>Chromosome level assembly and secondary metabolite potential of the parasitic fungus Cordyceps militaris.</title>
        <authorList>
            <person name="Kramer G.J."/>
            <person name="Nodwell J.R."/>
        </authorList>
    </citation>
    <scope>NUCLEOTIDE SEQUENCE [LARGE SCALE GENOMIC DNA]</scope>
    <source>
        <strain evidence="2 3">ATCC 34164</strain>
    </source>
</reference>
<organism evidence="2 3">
    <name type="scientific">Cordyceps militaris</name>
    <name type="common">Caterpillar fungus</name>
    <name type="synonym">Clavaria militaris</name>
    <dbReference type="NCBI Taxonomy" id="73501"/>
    <lineage>
        <taxon>Eukaryota</taxon>
        <taxon>Fungi</taxon>
        <taxon>Dikarya</taxon>
        <taxon>Ascomycota</taxon>
        <taxon>Pezizomycotina</taxon>
        <taxon>Sordariomycetes</taxon>
        <taxon>Hypocreomycetidae</taxon>
        <taxon>Hypocreales</taxon>
        <taxon>Cordycipitaceae</taxon>
        <taxon>Cordyceps</taxon>
    </lineage>
</organism>
<accession>A0A2H4SL66</accession>
<feature type="chain" id="PRO_5014145288" evidence="1">
    <location>
        <begin position="20"/>
        <end position="156"/>
    </location>
</feature>
<feature type="signal peptide" evidence="1">
    <location>
        <begin position="1"/>
        <end position="19"/>
    </location>
</feature>
<sequence length="156" mass="17066">MTASGSLWLYLLCTQAGQGRWTSDIGGSDDGLSYSHFRYLGRSKKGSRFTVGSVRDGDTASTQLASNGRVVITRHYGYRVTAPRSFQLGSCTKAKKETRFVASRPAEEPTCNKRNGPVLLLAEARHQPYPPCTLGEWAVHADMQARVPLSCGPGWE</sequence>
<name>A0A2H4SL66_CORMI</name>
<dbReference type="EMBL" id="CP023325">
    <property type="protein sequence ID" value="ATY63842.1"/>
    <property type="molecule type" value="Genomic_DNA"/>
</dbReference>
<dbReference type="Proteomes" id="UP000323067">
    <property type="component" value="Chromosome v"/>
</dbReference>